<proteinExistence type="inferred from homology"/>
<dbReference type="Proteomes" id="UP000019277">
    <property type="component" value="Unassembled WGS sequence"/>
</dbReference>
<comment type="caution">
    <text evidence="18">The sequence shown here is derived from an EMBL/GenBank/DDBJ whole genome shotgun (WGS) entry which is preliminary data.</text>
</comment>
<comment type="similarity">
    <text evidence="2 14">Belongs to the thiolase-like superfamily. FabH family.</text>
</comment>
<keyword evidence="19" id="KW-1185">Reference proteome</keyword>
<evidence type="ECO:0000256" key="8">
    <source>
        <dbReference type="ARBA" id="ARBA00023160"/>
    </source>
</evidence>
<feature type="region of interest" description="ACP-binding" evidence="14">
    <location>
        <begin position="264"/>
        <end position="268"/>
    </location>
</feature>
<dbReference type="GO" id="GO:0005737">
    <property type="term" value="C:cytoplasm"/>
    <property type="evidence" value="ECO:0007669"/>
    <property type="project" value="UniProtKB-SubCell"/>
</dbReference>
<comment type="catalytic activity">
    <reaction evidence="11">
        <text>(2S)-2-methylbutanoyl-CoA + malonyl-[ACP] + H(+) = (4S)-4-methyl-3-oxohexanoyl-[ACP] + CO2 + CoA</text>
        <dbReference type="Rhea" id="RHEA:42276"/>
        <dbReference type="Rhea" id="RHEA-COMP:9623"/>
        <dbReference type="Rhea" id="RHEA-COMP:17148"/>
        <dbReference type="ChEBI" id="CHEBI:15378"/>
        <dbReference type="ChEBI" id="CHEBI:16526"/>
        <dbReference type="ChEBI" id="CHEBI:57287"/>
        <dbReference type="ChEBI" id="CHEBI:78449"/>
        <dbReference type="ChEBI" id="CHEBI:88166"/>
        <dbReference type="ChEBI" id="CHEBI:167462"/>
        <dbReference type="EC" id="2.3.1.300"/>
    </reaction>
    <physiologicalReaction direction="left-to-right" evidence="11">
        <dbReference type="Rhea" id="RHEA:42277"/>
    </physiologicalReaction>
</comment>
<comment type="domain">
    <text evidence="14">The last Arg residue of the ACP-binding site is essential for the weak association between ACP/AcpP and FabH.</text>
</comment>
<feature type="active site" evidence="14">
    <location>
        <position position="293"/>
    </location>
</feature>
<comment type="catalytic activity">
    <reaction evidence="13">
        <text>3-methylbutanoyl-CoA + malonyl-[ACP] + H(+) = 5-methyl-3-oxohexanoyl-[ACP] + CO2 + CoA</text>
        <dbReference type="Rhea" id="RHEA:42272"/>
        <dbReference type="Rhea" id="RHEA-COMP:9623"/>
        <dbReference type="Rhea" id="RHEA-COMP:9941"/>
        <dbReference type="ChEBI" id="CHEBI:15378"/>
        <dbReference type="ChEBI" id="CHEBI:16526"/>
        <dbReference type="ChEBI" id="CHEBI:57287"/>
        <dbReference type="ChEBI" id="CHEBI:57345"/>
        <dbReference type="ChEBI" id="CHEBI:78449"/>
        <dbReference type="ChEBI" id="CHEBI:78822"/>
        <dbReference type="EC" id="2.3.1.300"/>
    </reaction>
    <physiologicalReaction direction="left-to-right" evidence="13">
        <dbReference type="Rhea" id="RHEA:42273"/>
    </physiologicalReaction>
</comment>
<organism evidence="18 19">
    <name type="scientific">Actinokineospora spheciospongiae</name>
    <dbReference type="NCBI Taxonomy" id="909613"/>
    <lineage>
        <taxon>Bacteria</taxon>
        <taxon>Bacillati</taxon>
        <taxon>Actinomycetota</taxon>
        <taxon>Actinomycetes</taxon>
        <taxon>Pseudonocardiales</taxon>
        <taxon>Pseudonocardiaceae</taxon>
        <taxon>Actinokineospora</taxon>
    </lineage>
</organism>
<dbReference type="InterPro" id="IPR016039">
    <property type="entry name" value="Thiolase-like"/>
</dbReference>
<keyword evidence="3 14" id="KW-0963">Cytoplasm</keyword>
<keyword evidence="5 14" id="KW-0808">Transferase</keyword>
<keyword evidence="14" id="KW-0511">Multifunctional enzyme</keyword>
<dbReference type="OrthoDB" id="9815506at2"/>
<dbReference type="GO" id="GO:0033818">
    <property type="term" value="F:beta-ketoacyl-acyl-carrier-protein synthase III activity"/>
    <property type="evidence" value="ECO:0007669"/>
    <property type="project" value="UniProtKB-UniRule"/>
</dbReference>
<dbReference type="InterPro" id="IPR004655">
    <property type="entry name" value="FabH"/>
</dbReference>
<keyword evidence="4 14" id="KW-0444">Lipid biosynthesis</keyword>
<evidence type="ECO:0000256" key="13">
    <source>
        <dbReference type="ARBA" id="ARBA00052985"/>
    </source>
</evidence>
<dbReference type="InterPro" id="IPR013747">
    <property type="entry name" value="ACP_syn_III_C"/>
</dbReference>
<evidence type="ECO:0000256" key="1">
    <source>
        <dbReference type="ARBA" id="ARBA00005194"/>
    </source>
</evidence>
<evidence type="ECO:0000256" key="4">
    <source>
        <dbReference type="ARBA" id="ARBA00022516"/>
    </source>
</evidence>
<evidence type="ECO:0000256" key="12">
    <source>
        <dbReference type="ARBA" id="ARBA00052467"/>
    </source>
</evidence>
<accession>W7IRB5</accession>
<evidence type="ECO:0000256" key="3">
    <source>
        <dbReference type="ARBA" id="ARBA00022490"/>
    </source>
</evidence>
<dbReference type="GO" id="GO:0006633">
    <property type="term" value="P:fatty acid biosynthetic process"/>
    <property type="evidence" value="ECO:0007669"/>
    <property type="project" value="UniProtKB-UniRule"/>
</dbReference>
<dbReference type="PATRIC" id="fig|909613.9.peg.1879"/>
<evidence type="ECO:0000259" key="17">
    <source>
        <dbReference type="Pfam" id="PF08545"/>
    </source>
</evidence>
<evidence type="ECO:0000256" key="14">
    <source>
        <dbReference type="HAMAP-Rule" id="MF_01815"/>
    </source>
</evidence>
<evidence type="ECO:0000256" key="5">
    <source>
        <dbReference type="ARBA" id="ARBA00022679"/>
    </source>
</evidence>
<dbReference type="EC" id="2.3.1.180" evidence="14"/>
<evidence type="ECO:0000259" key="16">
    <source>
        <dbReference type="Pfam" id="PF08541"/>
    </source>
</evidence>
<feature type="domain" description="Beta-ketoacyl-[acyl-carrier-protein] synthase III N-terminal" evidence="17">
    <location>
        <begin position="115"/>
        <end position="195"/>
    </location>
</feature>
<gene>
    <name evidence="14" type="primary">fabH</name>
    <name evidence="18" type="ORF">UO65_1867</name>
</gene>
<dbReference type="HAMAP" id="MF_01815">
    <property type="entry name" value="FabH"/>
    <property type="match status" value="1"/>
</dbReference>
<comment type="subunit">
    <text evidence="14">Homodimer.</text>
</comment>
<keyword evidence="7 14" id="KW-0443">Lipid metabolism</keyword>
<dbReference type="PANTHER" id="PTHR34069:SF2">
    <property type="entry name" value="BETA-KETOACYL-[ACYL-CARRIER-PROTEIN] SYNTHASE III"/>
    <property type="match status" value="1"/>
</dbReference>
<comment type="pathway">
    <text evidence="1 14">Lipid metabolism; fatty acid biosynthesis.</text>
</comment>
<feature type="active site" evidence="14">
    <location>
        <position position="263"/>
    </location>
</feature>
<keyword evidence="9 14" id="KW-0012">Acyltransferase</keyword>
<evidence type="ECO:0000256" key="9">
    <source>
        <dbReference type="ARBA" id="ARBA00023315"/>
    </source>
</evidence>
<feature type="region of interest" description="Disordered" evidence="15">
    <location>
        <begin position="340"/>
        <end position="364"/>
    </location>
</feature>
<reference evidence="18 19" key="1">
    <citation type="journal article" date="2014" name="Genome Announc.">
        <title>Draft Genome Sequence of the Antitrypanosomally Active Sponge-Associated Bacterium Actinokineospora sp. Strain EG49.</title>
        <authorList>
            <person name="Harjes J."/>
            <person name="Ryu T."/>
            <person name="Abdelmohsen U.R."/>
            <person name="Moitinho-Silva L."/>
            <person name="Horn H."/>
            <person name="Ravasi T."/>
            <person name="Hentschel U."/>
        </authorList>
    </citation>
    <scope>NUCLEOTIDE SEQUENCE [LARGE SCALE GENOMIC DNA]</scope>
    <source>
        <strain evidence="18 19">EG49</strain>
    </source>
</reference>
<dbReference type="NCBIfam" id="NF006829">
    <property type="entry name" value="PRK09352.1"/>
    <property type="match status" value="1"/>
</dbReference>
<dbReference type="AlphaFoldDB" id="W7IRB5"/>
<evidence type="ECO:0000313" key="19">
    <source>
        <dbReference type="Proteomes" id="UP000019277"/>
    </source>
</evidence>
<keyword evidence="8 14" id="KW-0275">Fatty acid biosynthesis</keyword>
<evidence type="ECO:0000256" key="10">
    <source>
        <dbReference type="ARBA" id="ARBA00051096"/>
    </source>
</evidence>
<name>W7IRB5_9PSEU</name>
<comment type="function">
    <text evidence="14">Catalyzes the condensation reaction of fatty acid synthesis by the addition to an acyl acceptor of two carbons from malonyl-ACP. Catalyzes the first condensation reaction which initiates fatty acid synthesis and may therefore play a role in governing the total rate of fatty acid production. Possesses both acetoacetyl-ACP synthase and acetyl transacylase activities. Its substrate specificity determines the biosynthesis of branched-chain and/or straight-chain of fatty acids.</text>
</comment>
<protein>
    <recommendedName>
        <fullName evidence="14">Beta-ketoacyl-[acyl-carrier-protein] synthase III</fullName>
        <shortName evidence="14">Beta-ketoacyl-ACP synthase III</shortName>
        <shortName evidence="14">KAS III</shortName>
        <ecNumber evidence="14">2.3.1.180</ecNumber>
    </recommendedName>
    <alternativeName>
        <fullName evidence="14">3-oxoacyl-[acyl-carrier-protein] synthase 3</fullName>
    </alternativeName>
    <alternativeName>
        <fullName evidence="14">3-oxoacyl-[acyl-carrier-protein] synthase III</fullName>
    </alternativeName>
</protein>
<comment type="subcellular location">
    <subcellularLocation>
        <location evidence="14">Cytoplasm</location>
    </subcellularLocation>
</comment>
<dbReference type="PANTHER" id="PTHR34069">
    <property type="entry name" value="3-OXOACYL-[ACYL-CARRIER-PROTEIN] SYNTHASE 3"/>
    <property type="match status" value="1"/>
</dbReference>
<evidence type="ECO:0000256" key="15">
    <source>
        <dbReference type="SAM" id="MobiDB-lite"/>
    </source>
</evidence>
<comment type="catalytic activity">
    <reaction evidence="10">
        <text>malonyl-[ACP] + acetyl-CoA + H(+) = 3-oxobutanoyl-[ACP] + CO2 + CoA</text>
        <dbReference type="Rhea" id="RHEA:12080"/>
        <dbReference type="Rhea" id="RHEA-COMP:9623"/>
        <dbReference type="Rhea" id="RHEA-COMP:9625"/>
        <dbReference type="ChEBI" id="CHEBI:15378"/>
        <dbReference type="ChEBI" id="CHEBI:16526"/>
        <dbReference type="ChEBI" id="CHEBI:57287"/>
        <dbReference type="ChEBI" id="CHEBI:57288"/>
        <dbReference type="ChEBI" id="CHEBI:78449"/>
        <dbReference type="ChEBI" id="CHEBI:78450"/>
        <dbReference type="EC" id="2.3.1.180"/>
    </reaction>
    <physiologicalReaction direction="left-to-right" evidence="10">
        <dbReference type="Rhea" id="RHEA:12081"/>
    </physiologicalReaction>
</comment>
<evidence type="ECO:0000313" key="18">
    <source>
        <dbReference type="EMBL" id="EWC62833.1"/>
    </source>
</evidence>
<dbReference type="RefSeq" id="WP_035280623.1">
    <property type="nucleotide sequence ID" value="NZ_AYXG01000070.1"/>
</dbReference>
<sequence>MAAPPAPARAAVLCGTGSFLPARRVSNDMLSATLDTSDEWIRTRTGIGARHFTDPGTTTSDLAAAAGARALADADPSGVDAVDTVVVATTTPDRPCPGTAPVVAAKLGLSGAAAFDVSAVCTGFVYGLATATGLIAAGAARRVLLVGAETYSSILDPADRTTSVIFGDAAGAVVLRAGDPDEPGAVGPFDLGSDGDGVDLITVRGGGAEQRLSGRPAEPGDRYFAMAGKQVFWQAVRHMAKSSRAVLDSAGWRVDEVDHLVGHQANIRILNRLADDIGVPRERSITNIAEVGNTSAASIPLALDQARAAGRLHTGDRLLLTAFGGGLTWGSTVLTWPNLAGPAQSTPTAPPLSRSQSRSEESTR</sequence>
<evidence type="ECO:0000256" key="6">
    <source>
        <dbReference type="ARBA" id="ARBA00022832"/>
    </source>
</evidence>
<evidence type="ECO:0000256" key="7">
    <source>
        <dbReference type="ARBA" id="ARBA00023098"/>
    </source>
</evidence>
<dbReference type="NCBIfam" id="TIGR00747">
    <property type="entry name" value="fabH"/>
    <property type="match status" value="1"/>
</dbReference>
<dbReference type="UniPathway" id="UPA00094"/>
<dbReference type="Gene3D" id="3.40.47.10">
    <property type="match status" value="1"/>
</dbReference>
<dbReference type="eggNOG" id="COG0332">
    <property type="taxonomic scope" value="Bacteria"/>
</dbReference>
<comment type="catalytic activity">
    <reaction evidence="12">
        <text>2-methylpropanoyl-CoA + malonyl-[ACP] + H(+) = 4-methyl-3-oxopentanoyl-[ACP] + CO2 + CoA</text>
        <dbReference type="Rhea" id="RHEA:42268"/>
        <dbReference type="Rhea" id="RHEA-COMP:9623"/>
        <dbReference type="Rhea" id="RHEA-COMP:9940"/>
        <dbReference type="ChEBI" id="CHEBI:15378"/>
        <dbReference type="ChEBI" id="CHEBI:16526"/>
        <dbReference type="ChEBI" id="CHEBI:57287"/>
        <dbReference type="ChEBI" id="CHEBI:57338"/>
        <dbReference type="ChEBI" id="CHEBI:78449"/>
        <dbReference type="ChEBI" id="CHEBI:78820"/>
        <dbReference type="EC" id="2.3.1.300"/>
    </reaction>
    <physiologicalReaction direction="left-to-right" evidence="12">
        <dbReference type="Rhea" id="RHEA:42269"/>
    </physiologicalReaction>
</comment>
<dbReference type="InterPro" id="IPR013751">
    <property type="entry name" value="ACP_syn_III_N"/>
</dbReference>
<feature type="domain" description="Beta-ketoacyl-[acyl-carrier-protein] synthase III C-terminal" evidence="16">
    <location>
        <begin position="247"/>
        <end position="336"/>
    </location>
</feature>
<keyword evidence="6 14" id="KW-0276">Fatty acid metabolism</keyword>
<dbReference type="GO" id="GO:0044550">
    <property type="term" value="P:secondary metabolite biosynthetic process"/>
    <property type="evidence" value="ECO:0007669"/>
    <property type="project" value="TreeGrafter"/>
</dbReference>
<dbReference type="Pfam" id="PF08541">
    <property type="entry name" value="ACP_syn_III_C"/>
    <property type="match status" value="1"/>
</dbReference>
<dbReference type="STRING" id="909613.UO65_1867"/>
<evidence type="ECO:0000256" key="11">
    <source>
        <dbReference type="ARBA" id="ARBA00052407"/>
    </source>
</evidence>
<dbReference type="CDD" id="cd00830">
    <property type="entry name" value="KAS_III"/>
    <property type="match status" value="1"/>
</dbReference>
<dbReference type="EMBL" id="AYXG01000070">
    <property type="protein sequence ID" value="EWC62833.1"/>
    <property type="molecule type" value="Genomic_DNA"/>
</dbReference>
<dbReference type="FunFam" id="3.40.47.10:FF:000004">
    <property type="entry name" value="3-oxoacyl-[acyl-carrier-protein] synthase 3"/>
    <property type="match status" value="1"/>
</dbReference>
<dbReference type="GO" id="GO:0004315">
    <property type="term" value="F:3-oxoacyl-[acyl-carrier-protein] synthase activity"/>
    <property type="evidence" value="ECO:0007669"/>
    <property type="project" value="InterPro"/>
</dbReference>
<dbReference type="Pfam" id="PF08545">
    <property type="entry name" value="ACP_syn_III"/>
    <property type="match status" value="1"/>
</dbReference>
<evidence type="ECO:0000256" key="2">
    <source>
        <dbReference type="ARBA" id="ARBA00008642"/>
    </source>
</evidence>
<dbReference type="SUPFAM" id="SSF53901">
    <property type="entry name" value="Thiolase-like"/>
    <property type="match status" value="1"/>
</dbReference>
<feature type="active site" evidence="14">
    <location>
        <position position="121"/>
    </location>
</feature>